<dbReference type="Proteomes" id="UP000034081">
    <property type="component" value="Unassembled WGS sequence"/>
</dbReference>
<evidence type="ECO:0008006" key="3">
    <source>
        <dbReference type="Google" id="ProtNLM"/>
    </source>
</evidence>
<evidence type="ECO:0000313" key="1">
    <source>
        <dbReference type="EMBL" id="KKQ85979.1"/>
    </source>
</evidence>
<dbReference type="AlphaFoldDB" id="A0A0G0NJ86"/>
<dbReference type="STRING" id="1618570.UT08_C0002G0001"/>
<comment type="caution">
    <text evidence="1">The sequence shown here is derived from an EMBL/GenBank/DDBJ whole genome shotgun (WGS) entry which is preliminary data.</text>
</comment>
<accession>A0A0G0NJ86</accession>
<dbReference type="PANTHER" id="PTHR33594:SF1">
    <property type="entry name" value="HD_PDEASE DOMAIN-CONTAINING PROTEIN"/>
    <property type="match status" value="1"/>
</dbReference>
<name>A0A0G0NJ86_9BACT</name>
<dbReference type="Gene3D" id="1.10.3210.10">
    <property type="entry name" value="Hypothetical protein af1432"/>
    <property type="match status" value="1"/>
</dbReference>
<reference evidence="1 2" key="1">
    <citation type="journal article" date="2015" name="Nature">
        <title>rRNA introns, odd ribosomes, and small enigmatic genomes across a large radiation of phyla.</title>
        <authorList>
            <person name="Brown C.T."/>
            <person name="Hug L.A."/>
            <person name="Thomas B.C."/>
            <person name="Sharon I."/>
            <person name="Castelle C.J."/>
            <person name="Singh A."/>
            <person name="Wilkins M.J."/>
            <person name="Williams K.H."/>
            <person name="Banfield J.F."/>
        </authorList>
    </citation>
    <scope>NUCLEOTIDE SEQUENCE [LARGE SCALE GENOMIC DNA]</scope>
</reference>
<protein>
    <recommendedName>
        <fullName evidence="3">HD/PDEase domain-containing protein</fullName>
    </recommendedName>
</protein>
<gene>
    <name evidence="1" type="ORF">UT08_C0002G0001</name>
</gene>
<dbReference type="InterPro" id="IPR003607">
    <property type="entry name" value="HD/PDEase_dom"/>
</dbReference>
<sequence>MVKKKQLSRCLEYHKLYPFDPIHDIKHHQRVLKNVSILLEKENLKHKVNTDALLIAACLHDAIDEKRAESIVIQFDKLTYFLNKIELEKKLKSEAVRILKEHSFGKKQDTLEQKVLYDSDKIDYSNKKRVDFGVDSVKRGRMSNKKLRFYFKLWAKRASKVLSTLHFETSRHLYVKNSIMFYRYVEKIYPIYFPLIKKINPSKF</sequence>
<dbReference type="CDD" id="cd00077">
    <property type="entry name" value="HDc"/>
    <property type="match status" value="1"/>
</dbReference>
<dbReference type="EMBL" id="LBVL01000002">
    <property type="protein sequence ID" value="KKQ85979.1"/>
    <property type="molecule type" value="Genomic_DNA"/>
</dbReference>
<dbReference type="PANTHER" id="PTHR33594">
    <property type="entry name" value="SUPERFAMILY HYDROLASE, PUTATIVE (AFU_ORTHOLOGUE AFUA_1G03035)-RELATED"/>
    <property type="match status" value="1"/>
</dbReference>
<organism evidence="1 2">
    <name type="scientific">Candidatus Woesebacteria bacterium GW2011_GWB1_38_8</name>
    <dbReference type="NCBI Taxonomy" id="1618570"/>
    <lineage>
        <taxon>Bacteria</taxon>
        <taxon>Candidatus Woeseibacteriota</taxon>
    </lineage>
</organism>
<evidence type="ECO:0000313" key="2">
    <source>
        <dbReference type="Proteomes" id="UP000034081"/>
    </source>
</evidence>
<dbReference type="SUPFAM" id="SSF109604">
    <property type="entry name" value="HD-domain/PDEase-like"/>
    <property type="match status" value="1"/>
</dbReference>
<proteinExistence type="predicted"/>